<proteinExistence type="predicted"/>
<gene>
    <name evidence="2" type="ORF">SAMN04488128_104213</name>
</gene>
<sequence>MKQIFFGAFMLSAATAAAQEGNVYRMATAGLHVKTIDGGRHERTYYVLRFDAGKAGLCTYTLITEQQNAALSNTLIYNDWQYFKYQKKHNRLSIAGLPPSCAAWATLQPGPHALTSVKNKNILFEQLTPPPAGFLPGNSYAAPIDTGHYLVLTFGKDTAEIAYMKNITSKNSQPESDESRKARRYRWTIYGTDVLIPEYGLFLTADFDTQQLRLLYDSKYITLTRRTR</sequence>
<dbReference type="Proteomes" id="UP000190367">
    <property type="component" value="Unassembled WGS sequence"/>
</dbReference>
<reference evidence="3" key="1">
    <citation type="submission" date="2017-02" db="EMBL/GenBank/DDBJ databases">
        <authorList>
            <person name="Varghese N."/>
            <person name="Submissions S."/>
        </authorList>
    </citation>
    <scope>NUCLEOTIDE SEQUENCE [LARGE SCALE GENOMIC DNA]</scope>
    <source>
        <strain evidence="3">DSM 22224</strain>
    </source>
</reference>
<accession>A0A1T4T9C6</accession>
<keyword evidence="1" id="KW-0732">Signal</keyword>
<dbReference type="STRING" id="634771.SAMN04488128_104213"/>
<dbReference type="RefSeq" id="WP_078671569.1">
    <property type="nucleotide sequence ID" value="NZ_FUWZ01000004.1"/>
</dbReference>
<evidence type="ECO:0000313" key="2">
    <source>
        <dbReference type="EMBL" id="SKA37046.1"/>
    </source>
</evidence>
<evidence type="ECO:0000256" key="1">
    <source>
        <dbReference type="SAM" id="SignalP"/>
    </source>
</evidence>
<evidence type="ECO:0000313" key="3">
    <source>
        <dbReference type="Proteomes" id="UP000190367"/>
    </source>
</evidence>
<dbReference type="AlphaFoldDB" id="A0A1T4T9C6"/>
<keyword evidence="3" id="KW-1185">Reference proteome</keyword>
<name>A0A1T4T9C6_9BACT</name>
<protein>
    <submittedName>
        <fullName evidence="2">Uncharacterized protein</fullName>
    </submittedName>
</protein>
<feature type="signal peptide" evidence="1">
    <location>
        <begin position="1"/>
        <end position="18"/>
    </location>
</feature>
<dbReference type="EMBL" id="FUWZ01000004">
    <property type="protein sequence ID" value="SKA37046.1"/>
    <property type="molecule type" value="Genomic_DNA"/>
</dbReference>
<feature type="chain" id="PRO_5012323545" evidence="1">
    <location>
        <begin position="19"/>
        <end position="228"/>
    </location>
</feature>
<organism evidence="2 3">
    <name type="scientific">Chitinophaga eiseniae</name>
    <dbReference type="NCBI Taxonomy" id="634771"/>
    <lineage>
        <taxon>Bacteria</taxon>
        <taxon>Pseudomonadati</taxon>
        <taxon>Bacteroidota</taxon>
        <taxon>Chitinophagia</taxon>
        <taxon>Chitinophagales</taxon>
        <taxon>Chitinophagaceae</taxon>
        <taxon>Chitinophaga</taxon>
    </lineage>
</organism>